<dbReference type="GO" id="GO:0003677">
    <property type="term" value="F:DNA binding"/>
    <property type="evidence" value="ECO:0007669"/>
    <property type="project" value="UniProtKB-KW"/>
</dbReference>
<keyword evidence="4" id="KW-0804">Transcription</keyword>
<dbReference type="Pfam" id="PF02362">
    <property type="entry name" value="B3"/>
    <property type="match status" value="1"/>
</dbReference>
<dbReference type="CDD" id="cd10017">
    <property type="entry name" value="B3_DNA"/>
    <property type="match status" value="1"/>
</dbReference>
<evidence type="ECO:0000256" key="3">
    <source>
        <dbReference type="ARBA" id="ARBA00023125"/>
    </source>
</evidence>
<dbReference type="GO" id="GO:0005634">
    <property type="term" value="C:nucleus"/>
    <property type="evidence" value="ECO:0007669"/>
    <property type="project" value="UniProtKB-SubCell"/>
</dbReference>
<organism evidence="8 9">
    <name type="scientific">Urochloa decumbens</name>
    <dbReference type="NCBI Taxonomy" id="240449"/>
    <lineage>
        <taxon>Eukaryota</taxon>
        <taxon>Viridiplantae</taxon>
        <taxon>Streptophyta</taxon>
        <taxon>Embryophyta</taxon>
        <taxon>Tracheophyta</taxon>
        <taxon>Spermatophyta</taxon>
        <taxon>Magnoliopsida</taxon>
        <taxon>Liliopsida</taxon>
        <taxon>Poales</taxon>
        <taxon>Poaceae</taxon>
        <taxon>PACMAD clade</taxon>
        <taxon>Panicoideae</taxon>
        <taxon>Panicodae</taxon>
        <taxon>Paniceae</taxon>
        <taxon>Melinidinae</taxon>
        <taxon>Urochloa</taxon>
    </lineage>
</organism>
<protein>
    <recommendedName>
        <fullName evidence="6">TF-B3 domain-containing protein</fullName>
    </recommendedName>
</protein>
<evidence type="ECO:0000256" key="4">
    <source>
        <dbReference type="ARBA" id="ARBA00023163"/>
    </source>
</evidence>
<name>A0ABC8YCM5_9POAL</name>
<gene>
    <name evidence="7" type="ORF">URODEC1_LOCUS27218</name>
    <name evidence="8" type="ORF">URODEC1_LOCUS32313</name>
</gene>
<dbReference type="SMART" id="SM01019">
    <property type="entry name" value="B3"/>
    <property type="match status" value="1"/>
</dbReference>
<keyword evidence="5" id="KW-0539">Nucleus</keyword>
<dbReference type="EMBL" id="OZ075125">
    <property type="protein sequence ID" value="CAL4931739.1"/>
    <property type="molecule type" value="Genomic_DNA"/>
</dbReference>
<dbReference type="PANTHER" id="PTHR31391:SF99">
    <property type="entry name" value="B3 DOMAIN-CONTAINING PROTEIN OS06G0194400"/>
    <property type="match status" value="1"/>
</dbReference>
<accession>A0ABC8YCM5</accession>
<dbReference type="InterPro" id="IPR044837">
    <property type="entry name" value="REM16-like"/>
</dbReference>
<dbReference type="Proteomes" id="UP001497457">
    <property type="component" value="Chromosome 16b"/>
</dbReference>
<sequence length="226" mass="25688">MADAAAAAYEAQRRRQIEENKRRIEELGLRHLAAAAMPPQAKMLKPKHKARVPEDAAAAASVAAPPRRSGRVANLPEQPYYREPLLNSVRIPGPTAVERSHAIAKDKAKELEGELGANYPTFVKTMNQNSIIKPLMRLPPHFCSEHLPDPGKGCVVITLVDEKDDEFDVPYFRWGPNGCYYFINRWKWFAMDHNLADGDCIVFQLVEQRRFKVYIIRADSYLKMTN</sequence>
<dbReference type="PANTHER" id="PTHR31391">
    <property type="entry name" value="B3 DOMAIN-CONTAINING PROTEIN OS11G0197600-RELATED"/>
    <property type="match status" value="1"/>
</dbReference>
<dbReference type="InterPro" id="IPR003340">
    <property type="entry name" value="B3_DNA-bd"/>
</dbReference>
<dbReference type="AlphaFoldDB" id="A0ABC8YCM5"/>
<evidence type="ECO:0000259" key="6">
    <source>
        <dbReference type="PROSITE" id="PS50863"/>
    </source>
</evidence>
<dbReference type="SUPFAM" id="SSF101936">
    <property type="entry name" value="DNA-binding pseudobarrel domain"/>
    <property type="match status" value="1"/>
</dbReference>
<evidence type="ECO:0000256" key="5">
    <source>
        <dbReference type="ARBA" id="ARBA00023242"/>
    </source>
</evidence>
<dbReference type="Proteomes" id="UP001497457">
    <property type="component" value="Chromosome 15b"/>
</dbReference>
<evidence type="ECO:0000313" key="8">
    <source>
        <dbReference type="EMBL" id="CAL4940117.1"/>
    </source>
</evidence>
<dbReference type="EMBL" id="OZ075126">
    <property type="protein sequence ID" value="CAL4940117.1"/>
    <property type="molecule type" value="Genomic_DNA"/>
</dbReference>
<dbReference type="PROSITE" id="PS50863">
    <property type="entry name" value="B3"/>
    <property type="match status" value="1"/>
</dbReference>
<evidence type="ECO:0000256" key="2">
    <source>
        <dbReference type="ARBA" id="ARBA00023015"/>
    </source>
</evidence>
<evidence type="ECO:0000256" key="1">
    <source>
        <dbReference type="ARBA" id="ARBA00004123"/>
    </source>
</evidence>
<evidence type="ECO:0000313" key="7">
    <source>
        <dbReference type="EMBL" id="CAL4931739.1"/>
    </source>
</evidence>
<dbReference type="InterPro" id="IPR015300">
    <property type="entry name" value="DNA-bd_pseudobarrel_sf"/>
</dbReference>
<feature type="domain" description="TF-B3" evidence="6">
    <location>
        <begin position="121"/>
        <end position="219"/>
    </location>
</feature>
<evidence type="ECO:0000313" key="9">
    <source>
        <dbReference type="Proteomes" id="UP001497457"/>
    </source>
</evidence>
<dbReference type="Gene3D" id="2.40.330.10">
    <property type="entry name" value="DNA-binding pseudobarrel domain"/>
    <property type="match status" value="1"/>
</dbReference>
<proteinExistence type="predicted"/>
<keyword evidence="2" id="KW-0805">Transcription regulation</keyword>
<keyword evidence="3" id="KW-0238">DNA-binding</keyword>
<reference evidence="8 9" key="2">
    <citation type="submission" date="2024-10" db="EMBL/GenBank/DDBJ databases">
        <authorList>
            <person name="Ryan C."/>
        </authorList>
    </citation>
    <scope>NUCLEOTIDE SEQUENCE [LARGE SCALE GENOMIC DNA]</scope>
</reference>
<reference evidence="9" key="1">
    <citation type="submission" date="2024-06" db="EMBL/GenBank/DDBJ databases">
        <authorList>
            <person name="Ryan C."/>
        </authorList>
    </citation>
    <scope>NUCLEOTIDE SEQUENCE [LARGE SCALE GENOMIC DNA]</scope>
</reference>
<comment type="subcellular location">
    <subcellularLocation>
        <location evidence="1">Nucleus</location>
    </subcellularLocation>
</comment>
<keyword evidence="9" id="KW-1185">Reference proteome</keyword>